<evidence type="ECO:0000313" key="2">
    <source>
        <dbReference type="Proteomes" id="UP000244912"/>
    </source>
</evidence>
<name>A0A2R8C196_9RHOB</name>
<protein>
    <submittedName>
        <fullName evidence="1">Uncharacterized protein</fullName>
    </submittedName>
</protein>
<dbReference type="RefSeq" id="WP_108895872.1">
    <property type="nucleotide sequence ID" value="NZ_ONZF01000015.1"/>
</dbReference>
<accession>A0A2R8C196</accession>
<dbReference type="AlphaFoldDB" id="A0A2R8C196"/>
<gene>
    <name evidence="1" type="ORF">PAA8504_04018</name>
</gene>
<dbReference type="Proteomes" id="UP000244912">
    <property type="component" value="Unassembled WGS sequence"/>
</dbReference>
<dbReference type="Gene3D" id="1.20.120.1490">
    <property type="match status" value="1"/>
</dbReference>
<dbReference type="EMBL" id="ONZF01000015">
    <property type="protein sequence ID" value="SPJ26162.1"/>
    <property type="molecule type" value="Genomic_DNA"/>
</dbReference>
<organism evidence="1 2">
    <name type="scientific">Palleronia abyssalis</name>
    <dbReference type="NCBI Taxonomy" id="1501240"/>
    <lineage>
        <taxon>Bacteria</taxon>
        <taxon>Pseudomonadati</taxon>
        <taxon>Pseudomonadota</taxon>
        <taxon>Alphaproteobacteria</taxon>
        <taxon>Rhodobacterales</taxon>
        <taxon>Roseobacteraceae</taxon>
        <taxon>Palleronia</taxon>
    </lineage>
</organism>
<proteinExistence type="predicted"/>
<keyword evidence="2" id="KW-1185">Reference proteome</keyword>
<reference evidence="1 2" key="1">
    <citation type="submission" date="2018-03" db="EMBL/GenBank/DDBJ databases">
        <authorList>
            <person name="Keele B.F."/>
        </authorList>
    </citation>
    <scope>NUCLEOTIDE SEQUENCE [LARGE SCALE GENOMIC DNA]</scope>
    <source>
        <strain evidence="1 2">CECT 8504</strain>
    </source>
</reference>
<evidence type="ECO:0000313" key="1">
    <source>
        <dbReference type="EMBL" id="SPJ26162.1"/>
    </source>
</evidence>
<sequence>MELSAQQVARIEAIEAQMRAEAIEAGTRLIEAEAALSGAFRDGMPDRETLVQLIAAAEAARGDLRFIHLSRHLETQPILSETQTRRYGVLRGYADDPCAAGAPDGHDAANWRRHNGCM</sequence>
<dbReference type="OrthoDB" id="7353511at2"/>